<proteinExistence type="predicted"/>
<reference evidence="2 3" key="1">
    <citation type="journal article" date="2023" name="Sci. Data">
        <title>Genome assembly of the Korean intertidal mud-creeper Batillaria attramentaria.</title>
        <authorList>
            <person name="Patra A.K."/>
            <person name="Ho P.T."/>
            <person name="Jun S."/>
            <person name="Lee S.J."/>
            <person name="Kim Y."/>
            <person name="Won Y.J."/>
        </authorList>
    </citation>
    <scope>NUCLEOTIDE SEQUENCE [LARGE SCALE GENOMIC DNA]</scope>
    <source>
        <strain evidence="2">Wonlab-2016</strain>
    </source>
</reference>
<feature type="compositionally biased region" description="Low complexity" evidence="1">
    <location>
        <begin position="65"/>
        <end position="80"/>
    </location>
</feature>
<name>A0ABD0M2Z0_9CAEN</name>
<dbReference type="AlphaFoldDB" id="A0ABD0M2Z0"/>
<evidence type="ECO:0000256" key="1">
    <source>
        <dbReference type="SAM" id="MobiDB-lite"/>
    </source>
</evidence>
<feature type="compositionally biased region" description="Basic and acidic residues" evidence="1">
    <location>
        <begin position="55"/>
        <end position="64"/>
    </location>
</feature>
<feature type="region of interest" description="Disordered" evidence="1">
    <location>
        <begin position="31"/>
        <end position="86"/>
    </location>
</feature>
<sequence>MVAETQPSGLLPSPTTPVSFTLTAQLQLAMNESEQRKRQKALARCQQQNSPRHRQSTERQKPQAEDVSSSTTSESNSVDADVSVLGNPSFQPLMQLRRQVGSVGGRSVPPRFGFAVAAETGVIHFMASGPVATEKQLSNKTFTPHAKEQHSKHDTESRDRAELPTRAVACISIDKTN</sequence>
<feature type="compositionally biased region" description="Basic and acidic residues" evidence="1">
    <location>
        <begin position="145"/>
        <end position="161"/>
    </location>
</feature>
<comment type="caution">
    <text evidence="2">The sequence shown here is derived from an EMBL/GenBank/DDBJ whole genome shotgun (WGS) entry which is preliminary data.</text>
</comment>
<dbReference type="Proteomes" id="UP001519460">
    <property type="component" value="Unassembled WGS sequence"/>
</dbReference>
<accession>A0ABD0M2Z0</accession>
<feature type="region of interest" description="Disordered" evidence="1">
    <location>
        <begin position="141"/>
        <end position="161"/>
    </location>
</feature>
<evidence type="ECO:0000313" key="3">
    <source>
        <dbReference type="Proteomes" id="UP001519460"/>
    </source>
</evidence>
<dbReference type="EMBL" id="JACVVK020000010">
    <property type="protein sequence ID" value="KAK7505557.1"/>
    <property type="molecule type" value="Genomic_DNA"/>
</dbReference>
<keyword evidence="3" id="KW-1185">Reference proteome</keyword>
<protein>
    <submittedName>
        <fullName evidence="2">Uncharacterized protein</fullName>
    </submittedName>
</protein>
<gene>
    <name evidence="2" type="ORF">BaRGS_00003302</name>
</gene>
<organism evidence="2 3">
    <name type="scientific">Batillaria attramentaria</name>
    <dbReference type="NCBI Taxonomy" id="370345"/>
    <lineage>
        <taxon>Eukaryota</taxon>
        <taxon>Metazoa</taxon>
        <taxon>Spiralia</taxon>
        <taxon>Lophotrochozoa</taxon>
        <taxon>Mollusca</taxon>
        <taxon>Gastropoda</taxon>
        <taxon>Caenogastropoda</taxon>
        <taxon>Sorbeoconcha</taxon>
        <taxon>Cerithioidea</taxon>
        <taxon>Batillariidae</taxon>
        <taxon>Batillaria</taxon>
    </lineage>
</organism>
<evidence type="ECO:0000313" key="2">
    <source>
        <dbReference type="EMBL" id="KAK7505557.1"/>
    </source>
</evidence>